<dbReference type="GeneID" id="111022975"/>
<dbReference type="GO" id="GO:0015074">
    <property type="term" value="P:DNA integration"/>
    <property type="evidence" value="ECO:0007669"/>
    <property type="project" value="InterPro"/>
</dbReference>
<dbReference type="InterPro" id="IPR036397">
    <property type="entry name" value="RNaseH_sf"/>
</dbReference>
<dbReference type="Gene3D" id="1.10.340.70">
    <property type="match status" value="1"/>
</dbReference>
<evidence type="ECO:0000256" key="4">
    <source>
        <dbReference type="ARBA" id="ARBA00022759"/>
    </source>
</evidence>
<dbReference type="InterPro" id="IPR043502">
    <property type="entry name" value="DNA/RNA_pol_sf"/>
</dbReference>
<dbReference type="InterPro" id="IPR012337">
    <property type="entry name" value="RNaseH-like_sf"/>
</dbReference>
<evidence type="ECO:0000256" key="5">
    <source>
        <dbReference type="ARBA" id="ARBA00022801"/>
    </source>
</evidence>
<dbReference type="InterPro" id="IPR041373">
    <property type="entry name" value="RT_RNaseH"/>
</dbReference>
<evidence type="ECO:0000256" key="2">
    <source>
        <dbReference type="ARBA" id="ARBA00022695"/>
    </source>
</evidence>
<reference evidence="9" key="1">
    <citation type="submission" date="2025-08" db="UniProtKB">
        <authorList>
            <consortium name="RefSeq"/>
        </authorList>
    </citation>
    <scope>IDENTIFICATION</scope>
    <source>
        <strain evidence="9">OHB3-1</strain>
    </source>
</reference>
<evidence type="ECO:0000313" key="8">
    <source>
        <dbReference type="Proteomes" id="UP000504603"/>
    </source>
</evidence>
<keyword evidence="4" id="KW-0255">Endonuclease</keyword>
<evidence type="ECO:0000313" key="9">
    <source>
        <dbReference type="RefSeq" id="XP_022156000.1"/>
    </source>
</evidence>
<dbReference type="CDD" id="cd01647">
    <property type="entry name" value="RT_LTR"/>
    <property type="match status" value="1"/>
</dbReference>
<dbReference type="GO" id="GO:0004519">
    <property type="term" value="F:endonuclease activity"/>
    <property type="evidence" value="ECO:0007669"/>
    <property type="project" value="UniProtKB-KW"/>
</dbReference>
<organism evidence="8 9">
    <name type="scientific">Momordica charantia</name>
    <name type="common">Bitter gourd</name>
    <name type="synonym">Balsam pear</name>
    <dbReference type="NCBI Taxonomy" id="3673"/>
    <lineage>
        <taxon>Eukaryota</taxon>
        <taxon>Viridiplantae</taxon>
        <taxon>Streptophyta</taxon>
        <taxon>Embryophyta</taxon>
        <taxon>Tracheophyta</taxon>
        <taxon>Spermatophyta</taxon>
        <taxon>Magnoliopsida</taxon>
        <taxon>eudicotyledons</taxon>
        <taxon>Gunneridae</taxon>
        <taxon>Pentapetalae</taxon>
        <taxon>rosids</taxon>
        <taxon>fabids</taxon>
        <taxon>Cucurbitales</taxon>
        <taxon>Cucurbitaceae</taxon>
        <taxon>Momordiceae</taxon>
        <taxon>Momordica</taxon>
    </lineage>
</organism>
<dbReference type="SUPFAM" id="SSF53098">
    <property type="entry name" value="Ribonuclease H-like"/>
    <property type="match status" value="1"/>
</dbReference>
<dbReference type="Pfam" id="PF17921">
    <property type="entry name" value="Integrase_H2C2"/>
    <property type="match status" value="1"/>
</dbReference>
<dbReference type="RefSeq" id="XP_022156000.1">
    <property type="nucleotide sequence ID" value="XM_022300308.1"/>
</dbReference>
<protein>
    <submittedName>
        <fullName evidence="9">Uncharacterized protein LOC111022975</fullName>
    </submittedName>
</protein>
<keyword evidence="6" id="KW-0695">RNA-directed DNA polymerase</keyword>
<evidence type="ECO:0000256" key="1">
    <source>
        <dbReference type="ARBA" id="ARBA00022679"/>
    </source>
</evidence>
<dbReference type="GO" id="GO:0003676">
    <property type="term" value="F:nucleic acid binding"/>
    <property type="evidence" value="ECO:0007669"/>
    <property type="project" value="InterPro"/>
</dbReference>
<keyword evidence="3" id="KW-0540">Nuclease</keyword>
<sequence>MTVVENAKNELIPTRTITRWRICMDYKKLSKATRNDHFPLPFIDQMLNRLVGQEYYCFLDRYSDLVESVVEVFMDDFSVFGASFTECLSNLRRVLQRCEETNLVLNWEKCHFLVQEGIVLGHWVSKKGLEVDKAKVDIIERLPPPTNVKGIQSFLGHAFDALKYALTHAPIIQFLDCYTTTEKELLAVVFAFEKFRAYLMEVKVIVHTNHAALKYLLTKKDAKPRLIRWILLLQEFDVDIKDKKGSENLVADQLSRIIKADEGKNAVAIRESFLDEQLLTVSYTDAQEEEPWFVDIVNFLAVAIRPEGWTKQQLKCFFYECRFYYCDDPILYILGQENILKKCVSNSEASQILKSCHATPYWGHFEGQRIAAKVLQSGYLWPSIFKDANELVKNFNECQRVGNISKKSEMPLTYILEVELFDVWGIDFMGPFPPSNDHRFILVAVDYVSKWVEAISCPTSDAKVVTKFLLKNIITKFGTPRAIISDEGTHFVNRAVAGLLARYT</sequence>
<evidence type="ECO:0000259" key="7">
    <source>
        <dbReference type="PROSITE" id="PS50994"/>
    </source>
</evidence>
<evidence type="ECO:0000256" key="6">
    <source>
        <dbReference type="ARBA" id="ARBA00022918"/>
    </source>
</evidence>
<dbReference type="Gene3D" id="3.30.70.270">
    <property type="match status" value="1"/>
</dbReference>
<proteinExistence type="predicted"/>
<dbReference type="SUPFAM" id="SSF56672">
    <property type="entry name" value="DNA/RNA polymerases"/>
    <property type="match status" value="1"/>
</dbReference>
<keyword evidence="8" id="KW-1185">Reference proteome</keyword>
<dbReference type="OrthoDB" id="10055717at2759"/>
<keyword evidence="1" id="KW-0808">Transferase</keyword>
<gene>
    <name evidence="9" type="primary">LOC111022975</name>
</gene>
<dbReference type="Gene3D" id="3.30.420.10">
    <property type="entry name" value="Ribonuclease H-like superfamily/Ribonuclease H"/>
    <property type="match status" value="1"/>
</dbReference>
<dbReference type="PANTHER" id="PTHR37984">
    <property type="entry name" value="PROTEIN CBG26694"/>
    <property type="match status" value="1"/>
</dbReference>
<dbReference type="GO" id="GO:0016787">
    <property type="term" value="F:hydrolase activity"/>
    <property type="evidence" value="ECO:0007669"/>
    <property type="project" value="UniProtKB-KW"/>
</dbReference>
<dbReference type="InterPro" id="IPR041588">
    <property type="entry name" value="Integrase_H2C2"/>
</dbReference>
<dbReference type="InterPro" id="IPR001584">
    <property type="entry name" value="Integrase_cat-core"/>
</dbReference>
<dbReference type="PROSITE" id="PS50994">
    <property type="entry name" value="INTEGRASE"/>
    <property type="match status" value="1"/>
</dbReference>
<evidence type="ECO:0000256" key="3">
    <source>
        <dbReference type="ARBA" id="ARBA00022722"/>
    </source>
</evidence>
<feature type="domain" description="Integrase catalytic" evidence="7">
    <location>
        <begin position="407"/>
        <end position="504"/>
    </location>
</feature>
<dbReference type="Pfam" id="PF17917">
    <property type="entry name" value="RT_RNaseH"/>
    <property type="match status" value="1"/>
</dbReference>
<dbReference type="PANTHER" id="PTHR37984:SF5">
    <property type="entry name" value="PROTEIN NYNRIN-LIKE"/>
    <property type="match status" value="1"/>
</dbReference>
<dbReference type="Proteomes" id="UP000504603">
    <property type="component" value="Unplaced"/>
</dbReference>
<dbReference type="InterPro" id="IPR043128">
    <property type="entry name" value="Rev_trsase/Diguanyl_cyclase"/>
</dbReference>
<dbReference type="CDD" id="cd09274">
    <property type="entry name" value="RNase_HI_RT_Ty3"/>
    <property type="match status" value="1"/>
</dbReference>
<dbReference type="AlphaFoldDB" id="A0A6J1DP28"/>
<dbReference type="InterPro" id="IPR050951">
    <property type="entry name" value="Retrovirus_Pol_polyprotein"/>
</dbReference>
<dbReference type="GO" id="GO:0003964">
    <property type="term" value="F:RNA-directed DNA polymerase activity"/>
    <property type="evidence" value="ECO:0007669"/>
    <property type="project" value="UniProtKB-KW"/>
</dbReference>
<dbReference type="Pfam" id="PF00665">
    <property type="entry name" value="rve"/>
    <property type="match status" value="1"/>
</dbReference>
<accession>A0A6J1DP28</accession>
<dbReference type="KEGG" id="mcha:111022975"/>
<name>A0A6J1DP28_MOMCH</name>
<keyword evidence="5" id="KW-0378">Hydrolase</keyword>
<keyword evidence="2" id="KW-0548">Nucleotidyltransferase</keyword>